<dbReference type="AlphaFoldDB" id="A0A554XAZ6"/>
<evidence type="ECO:0000259" key="1">
    <source>
        <dbReference type="Pfam" id="PF22296"/>
    </source>
</evidence>
<keyword evidence="3" id="KW-1185">Reference proteome</keyword>
<dbReference type="Pfam" id="PF22296">
    <property type="entry name" value="bAvd"/>
    <property type="match status" value="1"/>
</dbReference>
<dbReference type="OrthoDB" id="9814817at2"/>
<organism evidence="2 3">
    <name type="scientific">Tepidimonas taiwanensis</name>
    <dbReference type="NCBI Taxonomy" id="307486"/>
    <lineage>
        <taxon>Bacteria</taxon>
        <taxon>Pseudomonadati</taxon>
        <taxon>Pseudomonadota</taxon>
        <taxon>Betaproteobacteria</taxon>
        <taxon>Burkholderiales</taxon>
        <taxon>Tepidimonas</taxon>
    </lineage>
</organism>
<dbReference type="InterPro" id="IPR036583">
    <property type="entry name" value="23S_rRNA_IVS_sf"/>
</dbReference>
<dbReference type="EMBL" id="VJOM01000006">
    <property type="protein sequence ID" value="TSE33012.1"/>
    <property type="molecule type" value="Genomic_DNA"/>
</dbReference>
<feature type="domain" description="bAvd-like" evidence="1">
    <location>
        <begin position="34"/>
        <end position="132"/>
    </location>
</feature>
<evidence type="ECO:0000313" key="2">
    <source>
        <dbReference type="EMBL" id="TSE33012.1"/>
    </source>
</evidence>
<protein>
    <submittedName>
        <fullName evidence="2">23S rRNA-intervening sequence protein</fullName>
    </submittedName>
</protein>
<proteinExistence type="predicted"/>
<gene>
    <name evidence="2" type="ORF">Ttaiw_00873</name>
</gene>
<dbReference type="SUPFAM" id="SSF158446">
    <property type="entry name" value="IVS-encoded protein-like"/>
    <property type="match status" value="1"/>
</dbReference>
<sequence length="142" mass="16117">MSHDMTGHESSAAPTRGAYEERLPEAYIELLTLLEDMDVYVHQITQNWPKTERHGLAAAARQQVTALQRLTAVAWKRKSKSGALFDLDIELHVLKTIIRKAYRLGYINANRLEVWSRHAAEIGRRVGAWIKHESAKAKGCDL</sequence>
<dbReference type="CDD" id="cd16376">
    <property type="entry name" value="Avd_like"/>
    <property type="match status" value="1"/>
</dbReference>
<dbReference type="Gene3D" id="1.20.1440.60">
    <property type="entry name" value="23S rRNA-intervening sequence"/>
    <property type="match status" value="1"/>
</dbReference>
<evidence type="ECO:0000313" key="3">
    <source>
        <dbReference type="Proteomes" id="UP000317763"/>
    </source>
</evidence>
<comment type="caution">
    <text evidence="2">The sequence shown here is derived from an EMBL/GenBank/DDBJ whole genome shotgun (WGS) entry which is preliminary data.</text>
</comment>
<dbReference type="Proteomes" id="UP000317763">
    <property type="component" value="Unassembled WGS sequence"/>
</dbReference>
<name>A0A554XAZ6_9BURK</name>
<dbReference type="InterPro" id="IPR055360">
    <property type="entry name" value="bAvd"/>
</dbReference>
<reference evidence="2 3" key="1">
    <citation type="submission" date="2019-07" db="EMBL/GenBank/DDBJ databases">
        <title>Tepidimonas taiwanensis I1-1 draft genome.</title>
        <authorList>
            <person name="Da Costa M.S."/>
            <person name="Froufe H.J.C."/>
            <person name="Egas C."/>
            <person name="Albuquerque L."/>
        </authorList>
    </citation>
    <scope>NUCLEOTIDE SEQUENCE [LARGE SCALE GENOMIC DNA]</scope>
    <source>
        <strain evidence="2 3">I1-1</strain>
    </source>
</reference>
<accession>A0A554XAZ6</accession>